<reference evidence="2" key="1">
    <citation type="submission" date="2014-09" db="EMBL/GenBank/DDBJ databases">
        <authorList>
            <person name="Magalhaes I.L.F."/>
            <person name="Oliveira U."/>
            <person name="Santos F.R."/>
            <person name="Vidigal T.H.D.A."/>
            <person name="Brescovit A.D."/>
            <person name="Santos A.J."/>
        </authorList>
    </citation>
    <scope>NUCLEOTIDE SEQUENCE</scope>
    <source>
        <tissue evidence="2">Shoot tissue taken approximately 20 cm above the soil surface</tissue>
    </source>
</reference>
<evidence type="ECO:0000313" key="2">
    <source>
        <dbReference type="EMBL" id="JAD26331.1"/>
    </source>
</evidence>
<keyword evidence="1" id="KW-0812">Transmembrane</keyword>
<evidence type="ECO:0000256" key="1">
    <source>
        <dbReference type="SAM" id="Phobius"/>
    </source>
</evidence>
<sequence length="40" mass="4596">MQIPKCSLSQQNIAFIRSCTTLQLRIAIFSYLFLHPELVA</sequence>
<keyword evidence="1" id="KW-0472">Membrane</keyword>
<name>A0A0A8YJN4_ARUDO</name>
<protein>
    <submittedName>
        <fullName evidence="2">Uncharacterized protein</fullName>
    </submittedName>
</protein>
<organism evidence="2">
    <name type="scientific">Arundo donax</name>
    <name type="common">Giant reed</name>
    <name type="synonym">Donax arundinaceus</name>
    <dbReference type="NCBI Taxonomy" id="35708"/>
    <lineage>
        <taxon>Eukaryota</taxon>
        <taxon>Viridiplantae</taxon>
        <taxon>Streptophyta</taxon>
        <taxon>Embryophyta</taxon>
        <taxon>Tracheophyta</taxon>
        <taxon>Spermatophyta</taxon>
        <taxon>Magnoliopsida</taxon>
        <taxon>Liliopsida</taxon>
        <taxon>Poales</taxon>
        <taxon>Poaceae</taxon>
        <taxon>PACMAD clade</taxon>
        <taxon>Arundinoideae</taxon>
        <taxon>Arundineae</taxon>
        <taxon>Arundo</taxon>
    </lineage>
</organism>
<accession>A0A0A8YJN4</accession>
<dbReference type="EMBL" id="GBRH01271564">
    <property type="protein sequence ID" value="JAD26331.1"/>
    <property type="molecule type" value="Transcribed_RNA"/>
</dbReference>
<keyword evidence="1" id="KW-1133">Transmembrane helix</keyword>
<dbReference type="AlphaFoldDB" id="A0A0A8YJN4"/>
<reference evidence="2" key="2">
    <citation type="journal article" date="2015" name="Data Brief">
        <title>Shoot transcriptome of the giant reed, Arundo donax.</title>
        <authorList>
            <person name="Barrero R.A."/>
            <person name="Guerrero F.D."/>
            <person name="Moolhuijzen P."/>
            <person name="Goolsby J.A."/>
            <person name="Tidwell J."/>
            <person name="Bellgard S.E."/>
            <person name="Bellgard M.I."/>
        </authorList>
    </citation>
    <scope>NUCLEOTIDE SEQUENCE</scope>
    <source>
        <tissue evidence="2">Shoot tissue taken approximately 20 cm above the soil surface</tissue>
    </source>
</reference>
<feature type="transmembrane region" description="Helical" evidence="1">
    <location>
        <begin position="12"/>
        <end position="34"/>
    </location>
</feature>
<proteinExistence type="predicted"/>